<dbReference type="EMBL" id="JACYXZ010000003">
    <property type="protein sequence ID" value="MBD8870474.1"/>
    <property type="molecule type" value="Genomic_DNA"/>
</dbReference>
<dbReference type="GO" id="GO:0005975">
    <property type="term" value="P:carbohydrate metabolic process"/>
    <property type="evidence" value="ECO:0007669"/>
    <property type="project" value="InterPro"/>
</dbReference>
<dbReference type="AlphaFoldDB" id="A0A927K4Q9"/>
<accession>A0A927K4Q9</accession>
<comment type="caution">
    <text evidence="1">The sequence shown here is derived from an EMBL/GenBank/DDBJ whole genome shotgun (WGS) entry which is preliminary data.</text>
</comment>
<sequence>MHTRTAATRRQREVDQGAARLVERLLELAPRGLAAAYLPDSAEFAQTVRGVAGSPTVRIRPEGVNPRYAAIAAMGLSRVPLEVQHDVLGGRTASEVAAMTAARVLGSTDPGAVALAAWAEAELTGSYPGRLLGRLRDLLSGGRPLPTVDTAWMLTAAVAADGLGPARDVLEPAAQRLLAHAGDQGTFPHLLPPQALPRWRAHVGCFADQVYPIQALARAAALTGESSWLAAANTTARMICGRQGREGQWWWHYDVRDGTVVEGFPVYSVHQHAMAPMALLDLLDAGGDDHRAEVARGVHWLDSHPEVVEELVSERWGLVWRKVARRERLKAARAAQAATSSVRAGNRLPGLDRILPPASVDHECRPYELGWLLYAWLDGGDLDD</sequence>
<keyword evidence="2" id="KW-1185">Reference proteome</keyword>
<proteinExistence type="predicted"/>
<gene>
    <name evidence="1" type="ORF">IE331_12635</name>
</gene>
<dbReference type="Proteomes" id="UP000616839">
    <property type="component" value="Unassembled WGS sequence"/>
</dbReference>
<dbReference type="RefSeq" id="WP_192143764.1">
    <property type="nucleotide sequence ID" value="NZ_JACYXZ010000003.1"/>
</dbReference>
<name>A0A927K4Q9_9ACTN</name>
<organism evidence="1 2">
    <name type="scientific">Nocardioides donggukensis</name>
    <dbReference type="NCBI Taxonomy" id="2774019"/>
    <lineage>
        <taxon>Bacteria</taxon>
        <taxon>Bacillati</taxon>
        <taxon>Actinomycetota</taxon>
        <taxon>Actinomycetes</taxon>
        <taxon>Propionibacteriales</taxon>
        <taxon>Nocardioidaceae</taxon>
        <taxon>Nocardioides</taxon>
    </lineage>
</organism>
<dbReference type="InterPro" id="IPR008928">
    <property type="entry name" value="6-hairpin_glycosidase_sf"/>
</dbReference>
<protein>
    <submittedName>
        <fullName evidence="1">Uncharacterized protein</fullName>
    </submittedName>
</protein>
<dbReference type="SUPFAM" id="SSF48208">
    <property type="entry name" value="Six-hairpin glycosidases"/>
    <property type="match status" value="1"/>
</dbReference>
<evidence type="ECO:0000313" key="1">
    <source>
        <dbReference type="EMBL" id="MBD8870474.1"/>
    </source>
</evidence>
<reference evidence="1" key="1">
    <citation type="submission" date="2020-09" db="EMBL/GenBank/DDBJ databases">
        <title>Nocardioides sp. strain MJB4 16S ribosomal RNA gene Genome sequencing and assembly.</title>
        <authorList>
            <person name="Kim I."/>
        </authorList>
    </citation>
    <scope>NUCLEOTIDE SEQUENCE</scope>
    <source>
        <strain evidence="1">MJB4</strain>
    </source>
</reference>
<evidence type="ECO:0000313" key="2">
    <source>
        <dbReference type="Proteomes" id="UP000616839"/>
    </source>
</evidence>